<dbReference type="RefSeq" id="WP_091372637.1">
    <property type="nucleotide sequence ID" value="NZ_LT629740.1"/>
</dbReference>
<dbReference type="InterPro" id="IPR027417">
    <property type="entry name" value="P-loop_NTPase"/>
</dbReference>
<keyword evidence="2" id="KW-0813">Transport</keyword>
<comment type="similarity">
    <text evidence="1">Belongs to the ABC transporter superfamily.</text>
</comment>
<keyword evidence="4" id="KW-0067">ATP-binding</keyword>
<evidence type="ECO:0000313" key="6">
    <source>
        <dbReference type="EMBL" id="SDT03133.1"/>
    </source>
</evidence>
<dbReference type="InterPro" id="IPR050153">
    <property type="entry name" value="Metal_Ion_Import_ABC"/>
</dbReference>
<protein>
    <submittedName>
        <fullName evidence="6">ABC-type multidrug transport system, ATPase component</fullName>
    </submittedName>
</protein>
<organism evidence="6 7">
    <name type="scientific">Mucilaginibacter mallensis</name>
    <dbReference type="NCBI Taxonomy" id="652787"/>
    <lineage>
        <taxon>Bacteria</taxon>
        <taxon>Pseudomonadati</taxon>
        <taxon>Bacteroidota</taxon>
        <taxon>Sphingobacteriia</taxon>
        <taxon>Sphingobacteriales</taxon>
        <taxon>Sphingobacteriaceae</taxon>
        <taxon>Mucilaginibacter</taxon>
    </lineage>
</organism>
<keyword evidence="3" id="KW-0547">Nucleotide-binding</keyword>
<dbReference type="GO" id="GO:0005524">
    <property type="term" value="F:ATP binding"/>
    <property type="evidence" value="ECO:0007669"/>
    <property type="project" value="UniProtKB-KW"/>
</dbReference>
<reference evidence="6 7" key="1">
    <citation type="submission" date="2016-10" db="EMBL/GenBank/DDBJ databases">
        <authorList>
            <person name="de Groot N.N."/>
        </authorList>
    </citation>
    <scope>NUCLEOTIDE SEQUENCE [LARGE SCALE GENOMIC DNA]</scope>
    <source>
        <strain evidence="6 7">MP1X4</strain>
    </source>
</reference>
<keyword evidence="7" id="KW-1185">Reference proteome</keyword>
<evidence type="ECO:0000259" key="5">
    <source>
        <dbReference type="PROSITE" id="PS50893"/>
    </source>
</evidence>
<evidence type="ECO:0000313" key="7">
    <source>
        <dbReference type="Proteomes" id="UP000199679"/>
    </source>
</evidence>
<dbReference type="SUPFAM" id="SSF52540">
    <property type="entry name" value="P-loop containing nucleoside triphosphate hydrolases"/>
    <property type="match status" value="1"/>
</dbReference>
<dbReference type="PROSITE" id="PS50893">
    <property type="entry name" value="ABC_TRANSPORTER_2"/>
    <property type="match status" value="1"/>
</dbReference>
<gene>
    <name evidence="6" type="ORF">SAMN05216490_2335</name>
</gene>
<dbReference type="STRING" id="652787.SAMN05216490_2335"/>
<dbReference type="PANTHER" id="PTHR42734">
    <property type="entry name" value="METAL TRANSPORT SYSTEM ATP-BINDING PROTEIN TM_0124-RELATED"/>
    <property type="match status" value="1"/>
</dbReference>
<feature type="domain" description="ABC transporter" evidence="5">
    <location>
        <begin position="6"/>
        <end position="224"/>
    </location>
</feature>
<dbReference type="SMART" id="SM00382">
    <property type="entry name" value="AAA"/>
    <property type="match status" value="1"/>
</dbReference>
<dbReference type="PANTHER" id="PTHR42734:SF17">
    <property type="entry name" value="METAL TRANSPORT SYSTEM ATP-BINDING PROTEIN TM_0124-RELATED"/>
    <property type="match status" value="1"/>
</dbReference>
<evidence type="ECO:0000256" key="3">
    <source>
        <dbReference type="ARBA" id="ARBA00022741"/>
    </source>
</evidence>
<name>A0A1H1X1B4_MUCMA</name>
<evidence type="ECO:0000256" key="2">
    <source>
        <dbReference type="ARBA" id="ARBA00022448"/>
    </source>
</evidence>
<dbReference type="GO" id="GO:0016887">
    <property type="term" value="F:ATP hydrolysis activity"/>
    <property type="evidence" value="ECO:0007669"/>
    <property type="project" value="InterPro"/>
</dbReference>
<dbReference type="InterPro" id="IPR003439">
    <property type="entry name" value="ABC_transporter-like_ATP-bd"/>
</dbReference>
<sequence>MHLHTLKVDSVQLEFDNRKILQDVWLSCTQGEVVGLLGRNGSGKSSLLRIIFGTLNPAYKHVSINDQFIKKGYHQQKIAYLPQHNYLPNGIKIQQMAKIMIDNRLWDEFADYQVYKDHHHKIVNQLSGGELRQLETLMILYNKADFILLDEPFTHISPVQADGFKATIRRCAKTKGIILTDHQYYNILDVSDRIILLHNGATKHITSANELVTYNYINKVPDNDF</sequence>
<evidence type="ECO:0000256" key="4">
    <source>
        <dbReference type="ARBA" id="ARBA00022840"/>
    </source>
</evidence>
<dbReference type="OrthoDB" id="9785229at2"/>
<dbReference type="Proteomes" id="UP000199679">
    <property type="component" value="Chromosome I"/>
</dbReference>
<dbReference type="InterPro" id="IPR003593">
    <property type="entry name" value="AAA+_ATPase"/>
</dbReference>
<dbReference type="Pfam" id="PF00005">
    <property type="entry name" value="ABC_tran"/>
    <property type="match status" value="1"/>
</dbReference>
<dbReference type="Gene3D" id="3.40.50.300">
    <property type="entry name" value="P-loop containing nucleotide triphosphate hydrolases"/>
    <property type="match status" value="1"/>
</dbReference>
<dbReference type="EMBL" id="LT629740">
    <property type="protein sequence ID" value="SDT03133.1"/>
    <property type="molecule type" value="Genomic_DNA"/>
</dbReference>
<accession>A0A1H1X1B4</accession>
<evidence type="ECO:0000256" key="1">
    <source>
        <dbReference type="ARBA" id="ARBA00005417"/>
    </source>
</evidence>
<dbReference type="AlphaFoldDB" id="A0A1H1X1B4"/>
<proteinExistence type="inferred from homology"/>